<keyword evidence="2" id="KW-1185">Reference proteome</keyword>
<reference evidence="1 2" key="1">
    <citation type="submission" date="2020-06" db="EMBL/GenBank/DDBJ databases">
        <title>WGS assembly of Ceratodon purpureus strain R40.</title>
        <authorList>
            <person name="Carey S.B."/>
            <person name="Jenkins J."/>
            <person name="Shu S."/>
            <person name="Lovell J.T."/>
            <person name="Sreedasyam A."/>
            <person name="Maumus F."/>
            <person name="Tiley G.P."/>
            <person name="Fernandez-Pozo N."/>
            <person name="Barry K."/>
            <person name="Chen C."/>
            <person name="Wang M."/>
            <person name="Lipzen A."/>
            <person name="Daum C."/>
            <person name="Saski C.A."/>
            <person name="Payton A.C."/>
            <person name="Mcbreen J.C."/>
            <person name="Conrad R.E."/>
            <person name="Kollar L.M."/>
            <person name="Olsson S."/>
            <person name="Huttunen S."/>
            <person name="Landis J.B."/>
            <person name="Wickett N.J."/>
            <person name="Johnson M.G."/>
            <person name="Rensing S.A."/>
            <person name="Grimwood J."/>
            <person name="Schmutz J."/>
            <person name="Mcdaniel S.F."/>
        </authorList>
    </citation>
    <scope>NUCLEOTIDE SEQUENCE [LARGE SCALE GENOMIC DNA]</scope>
    <source>
        <strain evidence="1 2">R40</strain>
    </source>
</reference>
<dbReference type="EMBL" id="CM026427">
    <property type="protein sequence ID" value="KAG0568911.1"/>
    <property type="molecule type" value="Genomic_DNA"/>
</dbReference>
<organism evidence="1 2">
    <name type="scientific">Ceratodon purpureus</name>
    <name type="common">Fire moss</name>
    <name type="synonym">Dicranum purpureum</name>
    <dbReference type="NCBI Taxonomy" id="3225"/>
    <lineage>
        <taxon>Eukaryota</taxon>
        <taxon>Viridiplantae</taxon>
        <taxon>Streptophyta</taxon>
        <taxon>Embryophyta</taxon>
        <taxon>Bryophyta</taxon>
        <taxon>Bryophytina</taxon>
        <taxon>Bryopsida</taxon>
        <taxon>Dicranidae</taxon>
        <taxon>Pseudoditrichales</taxon>
        <taxon>Ditrichaceae</taxon>
        <taxon>Ceratodon</taxon>
    </lineage>
</organism>
<accession>A0A8T0HAW4</accession>
<name>A0A8T0HAW4_CERPU</name>
<dbReference type="Proteomes" id="UP000822688">
    <property type="component" value="Chromosome 6"/>
</dbReference>
<dbReference type="AlphaFoldDB" id="A0A8T0HAW4"/>
<gene>
    <name evidence="1" type="ORF">KC19_6G051300</name>
</gene>
<evidence type="ECO:0000313" key="2">
    <source>
        <dbReference type="Proteomes" id="UP000822688"/>
    </source>
</evidence>
<comment type="caution">
    <text evidence="1">The sequence shown here is derived from an EMBL/GenBank/DDBJ whole genome shotgun (WGS) entry which is preliminary data.</text>
</comment>
<evidence type="ECO:0000313" key="1">
    <source>
        <dbReference type="EMBL" id="KAG0568911.1"/>
    </source>
</evidence>
<protein>
    <submittedName>
        <fullName evidence="1">Uncharacterized protein</fullName>
    </submittedName>
</protein>
<proteinExistence type="predicted"/>
<sequence length="132" mass="14774">MLQIQALSSNSIVLITDEDGNGGQYAAHGLGFEERVSVRDFASFGVLAVAFAAASLQRRLPCWWRCCPVCRFACLRHNEHLHSSPKQLYQACKSQSSGPTLVYEFGPTYMREQSVTQTDVLKEREPERTTCS</sequence>